<feature type="domain" description="HTH merR-type" evidence="2">
    <location>
        <begin position="1"/>
        <end position="68"/>
    </location>
</feature>
<dbReference type="PROSITE" id="PS50937">
    <property type="entry name" value="HTH_MERR_2"/>
    <property type="match status" value="1"/>
</dbReference>
<dbReference type="Proteomes" id="UP001190336">
    <property type="component" value="Chromosome"/>
</dbReference>
<keyword evidence="4" id="KW-1185">Reference proteome</keyword>
<name>A0ABM9LXG2_9MYCO</name>
<dbReference type="PRINTS" id="PR00040">
    <property type="entry name" value="HTHMERR"/>
</dbReference>
<dbReference type="InterPro" id="IPR009061">
    <property type="entry name" value="DNA-bd_dom_put_sf"/>
</dbReference>
<dbReference type="Gene3D" id="1.10.1660.10">
    <property type="match status" value="1"/>
</dbReference>
<dbReference type="InterPro" id="IPR047057">
    <property type="entry name" value="MerR_fam"/>
</dbReference>
<evidence type="ECO:0000259" key="2">
    <source>
        <dbReference type="PROSITE" id="PS50937"/>
    </source>
</evidence>
<dbReference type="SMART" id="SM00422">
    <property type="entry name" value="HTH_MERR"/>
    <property type="match status" value="1"/>
</dbReference>
<keyword evidence="1" id="KW-0238">DNA-binding</keyword>
<gene>
    <name evidence="3" type="ORF">MU0083_003922</name>
</gene>
<proteinExistence type="predicted"/>
<reference evidence="3 4" key="1">
    <citation type="submission" date="2023-08" db="EMBL/GenBank/DDBJ databases">
        <authorList>
            <person name="Folkvardsen B D."/>
            <person name="Norman A."/>
        </authorList>
    </citation>
    <scope>NUCLEOTIDE SEQUENCE [LARGE SCALE GENOMIC DNA]</scope>
    <source>
        <strain evidence="3 4">Mu0083</strain>
    </source>
</reference>
<sequence>MRISQLAQRSEVPASTLRFYESVGLLPAARTKSGYRVYGEDAVQRLSFIRAAKRVGLPLDEIRELLVVWDEGACRDVRARMRPMMAARLDDVAARITELRRFAEVLQDALDHLDALPDRPEPCNAQCSFLRSRQSQPTVAVR</sequence>
<organism evidence="3 4">
    <name type="scientific">[Mycobacterium] kokjensenii</name>
    <dbReference type="NCBI Taxonomy" id="3064287"/>
    <lineage>
        <taxon>Bacteria</taxon>
        <taxon>Bacillati</taxon>
        <taxon>Actinomycetota</taxon>
        <taxon>Actinomycetes</taxon>
        <taxon>Mycobacteriales</taxon>
        <taxon>Mycobacteriaceae</taxon>
        <taxon>Mycolicibacter</taxon>
    </lineage>
</organism>
<evidence type="ECO:0000313" key="3">
    <source>
        <dbReference type="EMBL" id="CAJ1506344.1"/>
    </source>
</evidence>
<dbReference type="SUPFAM" id="SSF46955">
    <property type="entry name" value="Putative DNA-binding domain"/>
    <property type="match status" value="1"/>
</dbReference>
<accession>A0ABM9LXG2</accession>
<dbReference type="InterPro" id="IPR000551">
    <property type="entry name" value="MerR-type_HTH_dom"/>
</dbReference>
<dbReference type="EMBL" id="OY726394">
    <property type="protein sequence ID" value="CAJ1506344.1"/>
    <property type="molecule type" value="Genomic_DNA"/>
</dbReference>
<evidence type="ECO:0000256" key="1">
    <source>
        <dbReference type="ARBA" id="ARBA00023125"/>
    </source>
</evidence>
<evidence type="ECO:0000313" key="4">
    <source>
        <dbReference type="Proteomes" id="UP001190336"/>
    </source>
</evidence>
<dbReference type="PANTHER" id="PTHR30204">
    <property type="entry name" value="REDOX-CYCLING DRUG-SENSING TRANSCRIPTIONAL ACTIVATOR SOXR"/>
    <property type="match status" value="1"/>
</dbReference>
<dbReference type="PANTHER" id="PTHR30204:SF92">
    <property type="entry name" value="HTH-TYPE TRANSCRIPTIONAL REGULATOR ZNTR"/>
    <property type="match status" value="1"/>
</dbReference>
<dbReference type="Pfam" id="PF13411">
    <property type="entry name" value="MerR_1"/>
    <property type="match status" value="1"/>
</dbReference>
<protein>
    <submittedName>
        <fullName evidence="3">MerR family transcriptional regulator</fullName>
    </submittedName>
</protein>